<feature type="transmembrane region" description="Helical" evidence="1">
    <location>
        <begin position="12"/>
        <end position="31"/>
    </location>
</feature>
<reference evidence="2 3" key="1">
    <citation type="submission" date="2024-04" db="EMBL/GenBank/DDBJ databases">
        <title>Isolation and characterization of novel acetogenic strains of the genera Terrisporobacter and Acetoanaerobium.</title>
        <authorList>
            <person name="Boeer T."/>
            <person name="Schueler M.A."/>
            <person name="Lueschen A."/>
            <person name="Eysell L."/>
            <person name="Droege J."/>
            <person name="Heinemann M."/>
            <person name="Engelhardt L."/>
            <person name="Basen M."/>
            <person name="Daniel R."/>
        </authorList>
    </citation>
    <scope>NUCLEOTIDE SEQUENCE [LARGE SCALE GENOMIC DNA]</scope>
    <source>
        <strain evidence="2 3">ELB</strain>
    </source>
</reference>
<dbReference type="Proteomes" id="UP001477947">
    <property type="component" value="Chromosome"/>
</dbReference>
<accession>A0ABZ3FDL1</accession>
<dbReference type="EMBL" id="CP154622">
    <property type="protein sequence ID" value="XAM41479.1"/>
    <property type="molecule type" value="Genomic_DNA"/>
</dbReference>
<evidence type="ECO:0000313" key="2">
    <source>
        <dbReference type="EMBL" id="XAM41479.1"/>
    </source>
</evidence>
<proteinExistence type="predicted"/>
<keyword evidence="1" id="KW-0812">Transmembrane</keyword>
<protein>
    <submittedName>
        <fullName evidence="2">Uncharacterized protein</fullName>
    </submittedName>
</protein>
<evidence type="ECO:0000313" key="3">
    <source>
        <dbReference type="Proteomes" id="UP001477947"/>
    </source>
</evidence>
<organism evidence="2 3">
    <name type="scientific">Terrisporobacter petrolearius</name>
    <dbReference type="NCBI Taxonomy" id="1460447"/>
    <lineage>
        <taxon>Bacteria</taxon>
        <taxon>Bacillati</taxon>
        <taxon>Bacillota</taxon>
        <taxon>Clostridia</taxon>
        <taxon>Peptostreptococcales</taxon>
        <taxon>Peptostreptococcaceae</taxon>
        <taxon>Terrisporobacter</taxon>
    </lineage>
</organism>
<name>A0ABZ3FDL1_9FIRM</name>
<feature type="transmembrane region" description="Helical" evidence="1">
    <location>
        <begin position="51"/>
        <end position="72"/>
    </location>
</feature>
<sequence length="73" mass="8173">MSVKNMKKMIAFEGLSYALLSIIIGLIPSVANLTKFVNWNNNTYKNYGIDSFISFAFPVKDSIVFFIITVAVC</sequence>
<keyword evidence="3" id="KW-1185">Reference proteome</keyword>
<gene>
    <name evidence="2" type="ORF">TPELB_17920</name>
</gene>
<evidence type="ECO:0000256" key="1">
    <source>
        <dbReference type="SAM" id="Phobius"/>
    </source>
</evidence>
<keyword evidence="1" id="KW-1133">Transmembrane helix</keyword>
<keyword evidence="1" id="KW-0472">Membrane</keyword>